<dbReference type="EMBL" id="BNCI01000001">
    <property type="protein sequence ID" value="GHF11378.1"/>
    <property type="molecule type" value="Genomic_DNA"/>
</dbReference>
<reference evidence="2" key="2">
    <citation type="submission" date="2020-09" db="EMBL/GenBank/DDBJ databases">
        <authorList>
            <person name="Sun Q."/>
            <person name="Kim S."/>
        </authorList>
    </citation>
    <scope>NUCLEOTIDE SEQUENCE</scope>
    <source>
        <strain evidence="2">KCTC 42590</strain>
    </source>
</reference>
<dbReference type="AlphaFoldDB" id="A0A919AJN0"/>
<organism evidence="2 3">
    <name type="scientific">Kordiimonas sediminis</name>
    <dbReference type="NCBI Taxonomy" id="1735581"/>
    <lineage>
        <taxon>Bacteria</taxon>
        <taxon>Pseudomonadati</taxon>
        <taxon>Pseudomonadota</taxon>
        <taxon>Alphaproteobacteria</taxon>
        <taxon>Kordiimonadales</taxon>
        <taxon>Kordiimonadaceae</taxon>
        <taxon>Kordiimonas</taxon>
    </lineage>
</organism>
<proteinExistence type="predicted"/>
<keyword evidence="1" id="KW-0732">Signal</keyword>
<evidence type="ECO:0000256" key="1">
    <source>
        <dbReference type="SAM" id="SignalP"/>
    </source>
</evidence>
<protein>
    <submittedName>
        <fullName evidence="2">Uncharacterized protein</fullName>
    </submittedName>
</protein>
<comment type="caution">
    <text evidence="2">The sequence shown here is derived from an EMBL/GenBank/DDBJ whole genome shotgun (WGS) entry which is preliminary data.</text>
</comment>
<keyword evidence="3" id="KW-1185">Reference proteome</keyword>
<sequence length="84" mass="9290">MKLVSNAISLSILALSLSACAFVVTDEGISRYDDDDYKHKNRMTLTLPDGDRVTFSCPRDMETFVIDETEEGGSISYGCRSEDS</sequence>
<feature type="chain" id="PRO_5037127008" evidence="1">
    <location>
        <begin position="22"/>
        <end position="84"/>
    </location>
</feature>
<name>A0A919AJN0_9PROT</name>
<dbReference type="Proteomes" id="UP000630923">
    <property type="component" value="Unassembled WGS sequence"/>
</dbReference>
<accession>A0A919AJN0</accession>
<evidence type="ECO:0000313" key="2">
    <source>
        <dbReference type="EMBL" id="GHF11378.1"/>
    </source>
</evidence>
<dbReference type="PROSITE" id="PS51257">
    <property type="entry name" value="PROKAR_LIPOPROTEIN"/>
    <property type="match status" value="1"/>
</dbReference>
<gene>
    <name evidence="2" type="ORF">GCM10017044_01410</name>
</gene>
<feature type="signal peptide" evidence="1">
    <location>
        <begin position="1"/>
        <end position="21"/>
    </location>
</feature>
<dbReference type="RefSeq" id="WP_191249645.1">
    <property type="nucleotide sequence ID" value="NZ_BNCI01000001.1"/>
</dbReference>
<evidence type="ECO:0000313" key="3">
    <source>
        <dbReference type="Proteomes" id="UP000630923"/>
    </source>
</evidence>
<reference evidence="2" key="1">
    <citation type="journal article" date="2014" name="Int. J. Syst. Evol. Microbiol.">
        <title>Complete genome sequence of Corynebacterium casei LMG S-19264T (=DSM 44701T), isolated from a smear-ripened cheese.</title>
        <authorList>
            <consortium name="US DOE Joint Genome Institute (JGI-PGF)"/>
            <person name="Walter F."/>
            <person name="Albersmeier A."/>
            <person name="Kalinowski J."/>
            <person name="Ruckert C."/>
        </authorList>
    </citation>
    <scope>NUCLEOTIDE SEQUENCE</scope>
    <source>
        <strain evidence="2">KCTC 42590</strain>
    </source>
</reference>